<reference evidence="3" key="1">
    <citation type="submission" date="2018-06" db="EMBL/GenBank/DDBJ databases">
        <title>Aestuariibacter litoralis strain KCTC 52945T.</title>
        <authorList>
            <person name="Li X."/>
            <person name="Salam N."/>
            <person name="Li J.-L."/>
            <person name="Chen Y.-M."/>
            <person name="Yang Z.-W."/>
            <person name="Zhang L.-Y."/>
            <person name="Han M.-X."/>
            <person name="Xiao M."/>
            <person name="Li W.-J."/>
        </authorList>
    </citation>
    <scope>NUCLEOTIDE SEQUENCE [LARGE SCALE GENOMIC DNA]</scope>
    <source>
        <strain evidence="3">KCTC 52945</strain>
    </source>
</reference>
<evidence type="ECO:0000313" key="2">
    <source>
        <dbReference type="EMBL" id="PZF76687.1"/>
    </source>
</evidence>
<evidence type="ECO:0000313" key="3">
    <source>
        <dbReference type="Proteomes" id="UP000248795"/>
    </source>
</evidence>
<feature type="chain" id="PRO_5015909127" description="Cytochrome c domain-containing protein" evidence="1">
    <location>
        <begin position="27"/>
        <end position="396"/>
    </location>
</feature>
<dbReference type="EMBL" id="QKVK01000005">
    <property type="protein sequence ID" value="PZF76687.1"/>
    <property type="molecule type" value="Genomic_DNA"/>
</dbReference>
<organism evidence="2 3">
    <name type="scientific">Aestuariivirga litoralis</name>
    <dbReference type="NCBI Taxonomy" id="2650924"/>
    <lineage>
        <taxon>Bacteria</taxon>
        <taxon>Pseudomonadati</taxon>
        <taxon>Pseudomonadota</taxon>
        <taxon>Alphaproteobacteria</taxon>
        <taxon>Hyphomicrobiales</taxon>
        <taxon>Aestuariivirgaceae</taxon>
        <taxon>Aestuariivirga</taxon>
    </lineage>
</organism>
<evidence type="ECO:0008006" key="4">
    <source>
        <dbReference type="Google" id="ProtNLM"/>
    </source>
</evidence>
<feature type="signal peptide" evidence="1">
    <location>
        <begin position="1"/>
        <end position="26"/>
    </location>
</feature>
<keyword evidence="3" id="KW-1185">Reference proteome</keyword>
<proteinExistence type="predicted"/>
<name>A0A2W2BL98_9HYPH</name>
<dbReference type="AlphaFoldDB" id="A0A2W2BL98"/>
<comment type="caution">
    <text evidence="2">The sequence shown here is derived from an EMBL/GenBank/DDBJ whole genome shotgun (WGS) entry which is preliminary data.</text>
</comment>
<keyword evidence="1" id="KW-0732">Signal</keyword>
<accession>A0A2W2BL98</accession>
<sequence length="396" mass="42458">MFMEFTTMRSLLGALALLAGFTIALAPGQAAQSSGKPSPAAIVVPSQAGKVDGRPGNSDRYMWEVFTSAVRPAVTPGKAVFETWATDEDIYQANPVWPTAGAERPIRASRRQTNFHLAGSDLPPCGTPENPWVANFPLTGCLAEVVYRDRLQFDYIVGNGLNTKAGAAAFYASPRVVNFPGASLALKADWVPLTDLLQWVPELGSLENARRAYYTVVSEGVEYGLVAMHISTAANPAWVWGTFEHRNNPGRCDATGCYDSFGARRPVVLPDEKQSNTQYGACTKTPELKRLMQAAGLSGVWENYCLKSTQVSFTNAAGKPTVLTNSVTERLSVNGELIGSCISCHAYAAFGADGAPTSAALTMLAYNPVGKPIASPFADAKPNDFMWGIINFLNSN</sequence>
<dbReference type="Proteomes" id="UP000248795">
    <property type="component" value="Unassembled WGS sequence"/>
</dbReference>
<evidence type="ECO:0000256" key="1">
    <source>
        <dbReference type="SAM" id="SignalP"/>
    </source>
</evidence>
<protein>
    <recommendedName>
        <fullName evidence="4">Cytochrome c domain-containing protein</fullName>
    </recommendedName>
</protein>
<gene>
    <name evidence="2" type="ORF">DK847_12920</name>
</gene>